<dbReference type="Proteomes" id="UP000295511">
    <property type="component" value="Unassembled WGS sequence"/>
</dbReference>
<comment type="pathway">
    <text evidence="3 11">Carbohydrate degradation; pentose phosphate pathway; D-glyceraldehyde 3-phosphate and beta-D-fructose 6-phosphate from D-ribose 5-phosphate and D-xylulose 5-phosphate (non-oxidative stage): step 2/3.</text>
</comment>
<keyword evidence="7 11" id="KW-0808">Transferase</keyword>
<comment type="caution">
    <text evidence="12">The sequence shown here is derived from an EMBL/GenBank/DDBJ whole genome shotgun (WGS) entry which is preliminary data.</text>
</comment>
<evidence type="ECO:0000313" key="13">
    <source>
        <dbReference type="Proteomes" id="UP000295511"/>
    </source>
</evidence>
<dbReference type="InterPro" id="IPR001585">
    <property type="entry name" value="TAL/FSA"/>
</dbReference>
<dbReference type="InterPro" id="IPR004732">
    <property type="entry name" value="Transaldolase_2"/>
</dbReference>
<dbReference type="Pfam" id="PF00923">
    <property type="entry name" value="TAL_FSA"/>
    <property type="match status" value="1"/>
</dbReference>
<dbReference type="InterPro" id="IPR018225">
    <property type="entry name" value="Transaldolase_AS"/>
</dbReference>
<dbReference type="GO" id="GO:0005737">
    <property type="term" value="C:cytoplasm"/>
    <property type="evidence" value="ECO:0007669"/>
    <property type="project" value="UniProtKB-SubCell"/>
</dbReference>
<comment type="catalytic activity">
    <reaction evidence="10 11">
        <text>D-sedoheptulose 7-phosphate + D-glyceraldehyde 3-phosphate = D-erythrose 4-phosphate + beta-D-fructose 6-phosphate</text>
        <dbReference type="Rhea" id="RHEA:17053"/>
        <dbReference type="ChEBI" id="CHEBI:16897"/>
        <dbReference type="ChEBI" id="CHEBI:57483"/>
        <dbReference type="ChEBI" id="CHEBI:57634"/>
        <dbReference type="ChEBI" id="CHEBI:59776"/>
        <dbReference type="EC" id="2.2.1.2"/>
    </reaction>
</comment>
<evidence type="ECO:0000256" key="5">
    <source>
        <dbReference type="ARBA" id="ARBA00013151"/>
    </source>
</evidence>
<dbReference type="RefSeq" id="WP_133207138.1">
    <property type="nucleotide sequence ID" value="NZ_SMRU01000079.1"/>
</dbReference>
<reference evidence="12 13" key="1">
    <citation type="submission" date="2019-03" db="EMBL/GenBank/DDBJ databases">
        <title>Whole genome sequence of Arthrobacter sp JH1-1.</title>
        <authorList>
            <person name="Trinh H.N."/>
        </authorList>
    </citation>
    <scope>NUCLEOTIDE SEQUENCE [LARGE SCALE GENOMIC DNA]</scope>
    <source>
        <strain evidence="12 13">JH1-1</strain>
    </source>
</reference>
<evidence type="ECO:0000256" key="4">
    <source>
        <dbReference type="ARBA" id="ARBA00008426"/>
    </source>
</evidence>
<gene>
    <name evidence="11 12" type="primary">tal</name>
    <name evidence="12" type="ORF">E1809_26115</name>
</gene>
<comment type="similarity">
    <text evidence="4 11">Belongs to the transaldolase family. Type 2 subfamily.</text>
</comment>
<proteinExistence type="inferred from homology"/>
<dbReference type="PIRSF" id="PIRSF036915">
    <property type="entry name" value="Trnald_Bac_Plnt"/>
    <property type="match status" value="1"/>
</dbReference>
<feature type="active site" description="Schiff-base intermediate with substrate" evidence="11">
    <location>
        <position position="142"/>
    </location>
</feature>
<evidence type="ECO:0000256" key="2">
    <source>
        <dbReference type="ARBA" id="ARBA00004496"/>
    </source>
</evidence>
<dbReference type="AlphaFoldDB" id="A0A4V2ZR61"/>
<evidence type="ECO:0000313" key="12">
    <source>
        <dbReference type="EMBL" id="TDF84191.1"/>
    </source>
</evidence>
<dbReference type="CDD" id="cd00955">
    <property type="entry name" value="Transaldolase_like"/>
    <property type="match status" value="1"/>
</dbReference>
<dbReference type="Gene3D" id="3.20.20.70">
    <property type="entry name" value="Aldolase class I"/>
    <property type="match status" value="1"/>
</dbReference>
<dbReference type="PANTHER" id="PTHR10683">
    <property type="entry name" value="TRANSALDOLASE"/>
    <property type="match status" value="1"/>
</dbReference>
<evidence type="ECO:0000256" key="10">
    <source>
        <dbReference type="ARBA" id="ARBA00048810"/>
    </source>
</evidence>
<keyword evidence="9 11" id="KW-0704">Schiff base</keyword>
<dbReference type="GO" id="GO:0005975">
    <property type="term" value="P:carbohydrate metabolic process"/>
    <property type="evidence" value="ECO:0007669"/>
    <property type="project" value="InterPro"/>
</dbReference>
<evidence type="ECO:0000256" key="9">
    <source>
        <dbReference type="ARBA" id="ARBA00023270"/>
    </source>
</evidence>
<protein>
    <recommendedName>
        <fullName evidence="5 11">Transaldolase</fullName>
        <ecNumber evidence="5 11">2.2.1.2</ecNumber>
    </recommendedName>
</protein>
<evidence type="ECO:0000256" key="1">
    <source>
        <dbReference type="ARBA" id="ARBA00003518"/>
    </source>
</evidence>
<dbReference type="OrthoDB" id="9809101at2"/>
<organism evidence="12 13">
    <name type="scientific">Arthrobacter terricola</name>
    <dbReference type="NCBI Taxonomy" id="2547396"/>
    <lineage>
        <taxon>Bacteria</taxon>
        <taxon>Bacillati</taxon>
        <taxon>Actinomycetota</taxon>
        <taxon>Actinomycetes</taxon>
        <taxon>Micrococcales</taxon>
        <taxon>Micrococcaceae</taxon>
        <taxon>Arthrobacter</taxon>
    </lineage>
</organism>
<evidence type="ECO:0000256" key="11">
    <source>
        <dbReference type="HAMAP-Rule" id="MF_00493"/>
    </source>
</evidence>
<evidence type="ECO:0000256" key="6">
    <source>
        <dbReference type="ARBA" id="ARBA00022490"/>
    </source>
</evidence>
<accession>A0A4V2ZR61</accession>
<dbReference type="PROSITE" id="PS01054">
    <property type="entry name" value="TRANSALDOLASE_1"/>
    <property type="match status" value="1"/>
</dbReference>
<keyword evidence="8 11" id="KW-0570">Pentose shunt</keyword>
<dbReference type="NCBIfam" id="TIGR00876">
    <property type="entry name" value="tal_mycobact"/>
    <property type="match status" value="1"/>
</dbReference>
<dbReference type="InterPro" id="IPR013785">
    <property type="entry name" value="Aldolase_TIM"/>
</dbReference>
<dbReference type="PANTHER" id="PTHR10683:SF31">
    <property type="entry name" value="TRANSALDOLASE"/>
    <property type="match status" value="1"/>
</dbReference>
<sequence>MTNATPTAQLSAAGVSIWLDDLSRERLSSGSLQKLIDEKNVVGVTTNPSIFQAAITSGNDYDAAIAEQAAKGASVEEAIFEITTTDVADACDLFAPIAVATNGVDGRVSIEVDPRLAWDTEGTIAEAKNLYKKVDKDNVLIKIPATLEGLAAITSTLGEGISVNVTLIFSLERYRAVINAFQAGLKLAKENGHDLSKIHSVASFFVSRVDTEIDKRLDAIGTEEAKALKGKAGVANARLAFELYEELFSTERWAVLAEAGARPQRPLWASTGVKDPAYPDTLYVTELAAKGIVNTMPEKTLDATFDHGVVTGDTIAGTYEEAKKVLSALEGLGVSYNDVVAQLETEGLDKFVASWKELLADVEGALASARKAS</sequence>
<evidence type="ECO:0000256" key="3">
    <source>
        <dbReference type="ARBA" id="ARBA00004857"/>
    </source>
</evidence>
<dbReference type="SUPFAM" id="SSF51569">
    <property type="entry name" value="Aldolase"/>
    <property type="match status" value="1"/>
</dbReference>
<dbReference type="EMBL" id="SMRU01000079">
    <property type="protein sequence ID" value="TDF84191.1"/>
    <property type="molecule type" value="Genomic_DNA"/>
</dbReference>
<evidence type="ECO:0000256" key="7">
    <source>
        <dbReference type="ARBA" id="ARBA00022679"/>
    </source>
</evidence>
<dbReference type="UniPathway" id="UPA00115">
    <property type="reaction ID" value="UER00414"/>
</dbReference>
<evidence type="ECO:0000256" key="8">
    <source>
        <dbReference type="ARBA" id="ARBA00023126"/>
    </source>
</evidence>
<dbReference type="EC" id="2.2.1.2" evidence="5 11"/>
<comment type="subcellular location">
    <subcellularLocation>
        <location evidence="2 11">Cytoplasm</location>
    </subcellularLocation>
</comment>
<keyword evidence="13" id="KW-1185">Reference proteome</keyword>
<dbReference type="GO" id="GO:0006098">
    <property type="term" value="P:pentose-phosphate shunt"/>
    <property type="evidence" value="ECO:0007669"/>
    <property type="project" value="UniProtKB-UniRule"/>
</dbReference>
<comment type="function">
    <text evidence="1 11">Transaldolase is important for the balance of metabolites in the pentose-phosphate pathway.</text>
</comment>
<dbReference type="NCBIfam" id="NF002881">
    <property type="entry name" value="PRK03343.1"/>
    <property type="match status" value="1"/>
</dbReference>
<keyword evidence="6 11" id="KW-0963">Cytoplasm</keyword>
<dbReference type="HAMAP" id="MF_00493">
    <property type="entry name" value="Transaldolase_2"/>
    <property type="match status" value="1"/>
</dbReference>
<dbReference type="GO" id="GO:0004801">
    <property type="term" value="F:transaldolase activity"/>
    <property type="evidence" value="ECO:0007669"/>
    <property type="project" value="UniProtKB-UniRule"/>
</dbReference>
<name>A0A4V2ZR61_9MICC</name>